<dbReference type="Gene3D" id="2.60.120.260">
    <property type="entry name" value="Galactose-binding domain-like"/>
    <property type="match status" value="1"/>
</dbReference>
<dbReference type="SUPFAM" id="SSF49785">
    <property type="entry name" value="Galactose-binding domain-like"/>
    <property type="match status" value="1"/>
</dbReference>
<reference evidence="1" key="2">
    <citation type="journal article" date="2023" name="Microbiol Resour">
        <title>Decontamination and Annotation of the Draft Genome Sequence of the Oomycete Lagenidium giganteum ARSEF 373.</title>
        <authorList>
            <person name="Morgan W.R."/>
            <person name="Tartar A."/>
        </authorList>
    </citation>
    <scope>NUCLEOTIDE SEQUENCE</scope>
    <source>
        <strain evidence="1">ARSEF 373</strain>
    </source>
</reference>
<dbReference type="EMBL" id="DAKRPA010000161">
    <property type="protein sequence ID" value="DAZ96643.1"/>
    <property type="molecule type" value="Genomic_DNA"/>
</dbReference>
<keyword evidence="2" id="KW-1185">Reference proteome</keyword>
<comment type="caution">
    <text evidence="1">The sequence shown here is derived from an EMBL/GenBank/DDBJ whole genome shotgun (WGS) entry which is preliminary data.</text>
</comment>
<accession>A0AAV2YTE9</accession>
<sequence length="164" mass="17813">MALMDGDLTSAGQTDPAKMTELQSLVTAPTTCRVSSVLDRNKALYGGDNMLSTDVNTCWNSAQGSPQQILLQFQRVVDVQELVVMFQGGFVGMDVECFVRTAATGEWTKALEAFDPEDSNDLQHFACVTNGVDALRLSFNRSSDFYGRVIIYRLDVLGSNAAAA</sequence>
<dbReference type="AlphaFoldDB" id="A0AAV2YTE9"/>
<reference evidence="1" key="1">
    <citation type="submission" date="2022-11" db="EMBL/GenBank/DDBJ databases">
        <authorList>
            <person name="Morgan W.R."/>
            <person name="Tartar A."/>
        </authorList>
    </citation>
    <scope>NUCLEOTIDE SEQUENCE</scope>
    <source>
        <strain evidence="1">ARSEF 373</strain>
    </source>
</reference>
<organism evidence="1 2">
    <name type="scientific">Lagenidium giganteum</name>
    <dbReference type="NCBI Taxonomy" id="4803"/>
    <lineage>
        <taxon>Eukaryota</taxon>
        <taxon>Sar</taxon>
        <taxon>Stramenopiles</taxon>
        <taxon>Oomycota</taxon>
        <taxon>Peronosporomycetes</taxon>
        <taxon>Pythiales</taxon>
        <taxon>Pythiaceae</taxon>
    </lineage>
</organism>
<proteinExistence type="predicted"/>
<evidence type="ECO:0000313" key="2">
    <source>
        <dbReference type="Proteomes" id="UP001146120"/>
    </source>
</evidence>
<protein>
    <submittedName>
        <fullName evidence="1">Uncharacterized protein</fullName>
    </submittedName>
</protein>
<name>A0AAV2YTE9_9STRA</name>
<gene>
    <name evidence="1" type="ORF">N0F65_005822</name>
</gene>
<dbReference type="Proteomes" id="UP001146120">
    <property type="component" value="Unassembled WGS sequence"/>
</dbReference>
<evidence type="ECO:0000313" key="1">
    <source>
        <dbReference type="EMBL" id="DAZ96643.1"/>
    </source>
</evidence>
<dbReference type="InterPro" id="IPR008979">
    <property type="entry name" value="Galactose-bd-like_sf"/>
</dbReference>